<feature type="domain" description="CHRD" evidence="1">
    <location>
        <begin position="651"/>
        <end position="821"/>
    </location>
</feature>
<name>A0A563W3V4_9CYAN</name>
<gene>
    <name evidence="2" type="ORF">H1P_760024</name>
</gene>
<dbReference type="InterPro" id="IPR009465">
    <property type="entry name" value="Spondin_N"/>
</dbReference>
<evidence type="ECO:0000313" key="3">
    <source>
        <dbReference type="Proteomes" id="UP000320055"/>
    </source>
</evidence>
<evidence type="ECO:0000313" key="2">
    <source>
        <dbReference type="EMBL" id="VEP18358.1"/>
    </source>
</evidence>
<proteinExistence type="predicted"/>
<sequence length="988" mass="106162">MAETQVTVTIQNLAPESGTFLTPFWVGFHDGDFDTFDRRRTITPGLERIVEDGDTAQFSEEFLTSRDGTVEVTIAGGEGLEGIIDPGETVTSTFTLDSEADTSQFFSYASMVIPSNDAFIANEDSRAFRLFDEEGNFIGTDFILEGNRVLDAGTEVNDELAENTAFFSQATPNTGEDENGVVGGHPGFIEDGRILSEDGTTEGAPAAFNNADFTAEGYQVARITVSLDERSEEPPLPLANVERIISILDGEQEVEEGDANATGTSALTLSTTGDSLRYSLTVSGLDFGASGLIEGGAQTEDTSDDVTRLQINNAPSGENGDVVFSLFDTVEAELGNVLEIPGNQDEDLNVTANSDGSVTLTGVWEETDPASTALSEFVGEIRGGAEDEDLNLYWNVHTEEFPAGAIRGQLAVNNEEDNPPEPAEVIVTIENLAPEGGTFLTPFWVGFHDGGFDTYDRRRLITSGLESLVEDGDTAAFSNEFTANQDGAIDGTIGGSDGIDGPIDPGETATATFTLDSQADTSQFFSYASMVIPSNDAFISNGGPRDFRLFDEIGNFIGADFIVGGSQVLDGGTEVNDELAENTAFFSQAEPNTGEDENGVVTFHPGFIEDGRILSEDGTTEGALAAFNNADFTTEGYQLARVTVSAIDDPVNIISTLDGEQEVEAGDSDATGTSTLTLNDTGNALEYSLTVSGLDFGANGLIEGGAQTEDTSDDVTRLHINNAPPGENGDVVFSLFDAVAPEFGDVLDIPGNQDEDLTVTANDDGSVTLTGVWERTDPSSAALNEFVSDMRNTDAGEELDLYWNVRTEEFPAGAIRGQLMLEEEEIETTELFRFRNTTFGSGSYIYVNEQERDAIRNNPDLNQIFELEGEQEDGTINAAFTASANPGEDFIAQYRFQNNLSPGNYLYAGESERERINQDFANEFTEEGLAFYAYEAGSGQGAEFTRFQNEDIPSTYLFAGESESASIRENFPNFIEEGVAFEAIEVEM</sequence>
<protein>
    <submittedName>
        <fullName evidence="2">CHRD domain-containing protein (Modular protein)</fullName>
    </submittedName>
</protein>
<dbReference type="InterPro" id="IPR038678">
    <property type="entry name" value="Spondin_N_sf"/>
</dbReference>
<feature type="domain" description="CHRD" evidence="1">
    <location>
        <begin position="242"/>
        <end position="412"/>
    </location>
</feature>
<dbReference type="Pfam" id="PF07452">
    <property type="entry name" value="CHRD"/>
    <property type="match status" value="2"/>
</dbReference>
<keyword evidence="3" id="KW-1185">Reference proteome</keyword>
<dbReference type="RefSeq" id="WP_246141661.1">
    <property type="nucleotide sequence ID" value="NZ_LR213834.1"/>
</dbReference>
<dbReference type="AlphaFoldDB" id="A0A563W3V4"/>
<reference evidence="2 3" key="1">
    <citation type="submission" date="2019-01" db="EMBL/GenBank/DDBJ databases">
        <authorList>
            <person name="Brito A."/>
        </authorList>
    </citation>
    <scope>NUCLEOTIDE SEQUENCE [LARGE SCALE GENOMIC DNA]</scope>
    <source>
        <strain evidence="2">1</strain>
    </source>
</reference>
<dbReference type="Proteomes" id="UP000320055">
    <property type="component" value="Unassembled WGS sequence"/>
</dbReference>
<dbReference type="SMART" id="SM00754">
    <property type="entry name" value="CHRD"/>
    <property type="match status" value="2"/>
</dbReference>
<dbReference type="EMBL" id="CAACVJ010000683">
    <property type="protein sequence ID" value="VEP18358.1"/>
    <property type="molecule type" value="Genomic_DNA"/>
</dbReference>
<dbReference type="InterPro" id="IPR010895">
    <property type="entry name" value="CHRD"/>
</dbReference>
<dbReference type="NCBIfam" id="NF038123">
    <property type="entry name" value="NF038123_dom"/>
    <property type="match status" value="2"/>
</dbReference>
<evidence type="ECO:0000259" key="1">
    <source>
        <dbReference type="SMART" id="SM00754"/>
    </source>
</evidence>
<organism evidence="2 3">
    <name type="scientific">Hyella patelloides LEGE 07179</name>
    <dbReference type="NCBI Taxonomy" id="945734"/>
    <lineage>
        <taxon>Bacteria</taxon>
        <taxon>Bacillati</taxon>
        <taxon>Cyanobacteriota</taxon>
        <taxon>Cyanophyceae</taxon>
        <taxon>Pleurocapsales</taxon>
        <taxon>Hyellaceae</taxon>
        <taxon>Hyella</taxon>
    </lineage>
</organism>
<dbReference type="Gene3D" id="2.60.40.2130">
    <property type="entry name" value="F-spondin domain"/>
    <property type="match status" value="2"/>
</dbReference>
<accession>A0A563W3V4</accession>